<keyword evidence="3" id="KW-1185">Reference proteome</keyword>
<keyword evidence="1" id="KW-0732">Signal</keyword>
<dbReference type="RefSeq" id="XP_001742493.1">
    <property type="nucleotide sequence ID" value="XM_001742441.1"/>
</dbReference>
<feature type="chain" id="PRO_5012248964" evidence="1">
    <location>
        <begin position="16"/>
        <end position="264"/>
    </location>
</feature>
<dbReference type="EMBL" id="CH991543">
    <property type="protein sequence ID" value="EDQ92731.1"/>
    <property type="molecule type" value="Genomic_DNA"/>
</dbReference>
<organism evidence="2 3">
    <name type="scientific">Monosiga brevicollis</name>
    <name type="common">Choanoflagellate</name>
    <dbReference type="NCBI Taxonomy" id="81824"/>
    <lineage>
        <taxon>Eukaryota</taxon>
        <taxon>Choanoflagellata</taxon>
        <taxon>Craspedida</taxon>
        <taxon>Salpingoecidae</taxon>
        <taxon>Monosiga</taxon>
    </lineage>
</organism>
<dbReference type="InParanoid" id="A9UNN0"/>
<evidence type="ECO:0000313" key="2">
    <source>
        <dbReference type="EMBL" id="EDQ92731.1"/>
    </source>
</evidence>
<reference evidence="2 3" key="1">
    <citation type="journal article" date="2008" name="Nature">
        <title>The genome of the choanoflagellate Monosiga brevicollis and the origin of metazoans.</title>
        <authorList>
            <consortium name="JGI Sequencing"/>
            <person name="King N."/>
            <person name="Westbrook M.J."/>
            <person name="Young S.L."/>
            <person name="Kuo A."/>
            <person name="Abedin M."/>
            <person name="Chapman J."/>
            <person name="Fairclough S."/>
            <person name="Hellsten U."/>
            <person name="Isogai Y."/>
            <person name="Letunic I."/>
            <person name="Marr M."/>
            <person name="Pincus D."/>
            <person name="Putnam N."/>
            <person name="Rokas A."/>
            <person name="Wright K.J."/>
            <person name="Zuzow R."/>
            <person name="Dirks W."/>
            <person name="Good M."/>
            <person name="Goodstein D."/>
            <person name="Lemons D."/>
            <person name="Li W."/>
            <person name="Lyons J.B."/>
            <person name="Morris A."/>
            <person name="Nichols S."/>
            <person name="Richter D.J."/>
            <person name="Salamov A."/>
            <person name="Bork P."/>
            <person name="Lim W.A."/>
            <person name="Manning G."/>
            <person name="Miller W.T."/>
            <person name="McGinnis W."/>
            <person name="Shapiro H."/>
            <person name="Tjian R."/>
            <person name="Grigoriev I.V."/>
            <person name="Rokhsar D."/>
        </authorList>
    </citation>
    <scope>NUCLEOTIDE SEQUENCE [LARGE SCALE GENOMIC DNA]</scope>
    <source>
        <strain evidence="3">MX1 / ATCC 50154</strain>
    </source>
</reference>
<accession>A9UNN0</accession>
<name>A9UNN0_MONBE</name>
<feature type="signal peptide" evidence="1">
    <location>
        <begin position="1"/>
        <end position="15"/>
    </location>
</feature>
<protein>
    <submittedName>
        <fullName evidence="2">Uncharacterized protein</fullName>
    </submittedName>
</protein>
<evidence type="ECO:0000313" key="3">
    <source>
        <dbReference type="Proteomes" id="UP000001357"/>
    </source>
</evidence>
<evidence type="ECO:0000256" key="1">
    <source>
        <dbReference type="SAM" id="SignalP"/>
    </source>
</evidence>
<dbReference type="AlphaFoldDB" id="A9UNN0"/>
<dbReference type="KEGG" id="mbr:MONBRDRAFT_30699"/>
<gene>
    <name evidence="2" type="ORF">MONBRDRAFT_30699</name>
</gene>
<proteinExistence type="predicted"/>
<sequence>MLKLGILLLVTGCLAADESLPYLVQTGFCIDNDYPDDFYTASGLLYLPPGACQPLLEDYATFTCHSNGSFTVDFYETSACTESQHSELVTDGCLGPYEMTCSEKLPDDVVATVTLSSGGCDETNVFATTLMRTKCSETMSLGMVWEGALVSDGCESSSCETLSKLYLFSKVTAMCIKNKMVQLTAHADNCERVNFNVLAPVDECVSFEALASNTSLQYLNDYYGDDEGVLYVKASCNGATVPGSARGVAWVVAALIASLVSVVL</sequence>
<dbReference type="GeneID" id="5887422"/>
<dbReference type="Proteomes" id="UP000001357">
    <property type="component" value="Unassembled WGS sequence"/>
</dbReference>